<dbReference type="RefSeq" id="WP_106366661.1">
    <property type="nucleotide sequence ID" value="NZ_PVTJ01000014.1"/>
</dbReference>
<evidence type="ECO:0000259" key="8">
    <source>
        <dbReference type="Pfam" id="PF17676"/>
    </source>
</evidence>
<keyword evidence="2 9" id="KW-0121">Carboxypeptidase</keyword>
<evidence type="ECO:0000313" key="9">
    <source>
        <dbReference type="EMBL" id="PRY54778.1"/>
    </source>
</evidence>
<evidence type="ECO:0000256" key="2">
    <source>
        <dbReference type="ARBA" id="ARBA00022645"/>
    </source>
</evidence>
<dbReference type="PANTHER" id="PTHR30237:SF2">
    <property type="entry name" value="MUREIN TETRAPEPTIDE CARBOXYPEPTIDASE"/>
    <property type="match status" value="1"/>
</dbReference>
<evidence type="ECO:0000313" key="10">
    <source>
        <dbReference type="Proteomes" id="UP000238176"/>
    </source>
</evidence>
<dbReference type="AlphaFoldDB" id="A0A2T0UA89"/>
<dbReference type="EMBL" id="PVTJ01000014">
    <property type="protein sequence ID" value="PRY54778.1"/>
    <property type="molecule type" value="Genomic_DNA"/>
</dbReference>
<evidence type="ECO:0000256" key="5">
    <source>
        <dbReference type="ARBA" id="ARBA00022825"/>
    </source>
</evidence>
<protein>
    <submittedName>
        <fullName evidence="9">Muramoyltetrapeptide carboxypeptidase</fullName>
    </submittedName>
</protein>
<dbReference type="InterPro" id="IPR003507">
    <property type="entry name" value="S66_fam"/>
</dbReference>
<comment type="caution">
    <text evidence="9">The sequence shown here is derived from an EMBL/GenBank/DDBJ whole genome shotgun (WGS) entry which is preliminary data.</text>
</comment>
<proteinExistence type="inferred from homology"/>
<dbReference type="OrthoDB" id="9807329at2"/>
<reference evidence="9 10" key="1">
    <citation type="submission" date="2018-03" db="EMBL/GenBank/DDBJ databases">
        <title>Genomic Encyclopedia of Type Strains, Phase III (KMG-III): the genomes of soil and plant-associated and newly described type strains.</title>
        <authorList>
            <person name="Whitman W."/>
        </authorList>
    </citation>
    <scope>NUCLEOTIDE SEQUENCE [LARGE SCALE GENOMIC DNA]</scope>
    <source>
        <strain evidence="9 10">CGMCC 4.7067</strain>
    </source>
</reference>
<keyword evidence="4" id="KW-0378">Hydrolase</keyword>
<dbReference type="InterPro" id="IPR029062">
    <property type="entry name" value="Class_I_gatase-like"/>
</dbReference>
<dbReference type="GO" id="GO:0004180">
    <property type="term" value="F:carboxypeptidase activity"/>
    <property type="evidence" value="ECO:0007669"/>
    <property type="project" value="UniProtKB-KW"/>
</dbReference>
<sequence>MSLKPLRRPRRLVPGDRVAVVSPASPSPGERIDAGLAVLRSWGLEPVVMPHAAARTGLFAGLDLDRAGDFQDAWLDPRIAAVFAARGGYGSQRMIDLVDWERLRGAEPKAFIGFSDMTALHEAIAINLGQATVHGPMPTWTAFTGDAGMQEHLRQTLFEPERVQKIASSTARTMNGGTATGITVGGTLTLLAAGIGTPDHRADVAGGLLLLEDIGEEPYRIDRALTQLRRAGWFDGLAGVVLGSWADCGPYEEVREVLADQLAGLSIPVAEEFGFGHCTPSLTIPLGAKATLDADAGTLHFGVPALA</sequence>
<feature type="active site" description="Charge relay system" evidence="6">
    <location>
        <position position="277"/>
    </location>
</feature>
<comment type="similarity">
    <text evidence="1">Belongs to the peptidase S66 family.</text>
</comment>
<dbReference type="Gene3D" id="3.50.30.60">
    <property type="entry name" value="LD-carboxypeptidase A C-terminal domain-like"/>
    <property type="match status" value="1"/>
</dbReference>
<dbReference type="Pfam" id="PF17676">
    <property type="entry name" value="Peptidase_S66C"/>
    <property type="match status" value="1"/>
</dbReference>
<dbReference type="InterPro" id="IPR027478">
    <property type="entry name" value="LdcA_N"/>
</dbReference>
<keyword evidence="5" id="KW-0720">Serine protease</keyword>
<evidence type="ECO:0000256" key="3">
    <source>
        <dbReference type="ARBA" id="ARBA00022670"/>
    </source>
</evidence>
<dbReference type="PANTHER" id="PTHR30237">
    <property type="entry name" value="MURAMOYLTETRAPEPTIDE CARBOXYPEPTIDASE"/>
    <property type="match status" value="1"/>
</dbReference>
<accession>A0A2T0UA89</accession>
<dbReference type="SUPFAM" id="SSF52317">
    <property type="entry name" value="Class I glutamine amidotransferase-like"/>
    <property type="match status" value="1"/>
</dbReference>
<dbReference type="InterPro" id="IPR040449">
    <property type="entry name" value="Peptidase_S66_N"/>
</dbReference>
<evidence type="ECO:0000256" key="4">
    <source>
        <dbReference type="ARBA" id="ARBA00022801"/>
    </source>
</evidence>
<dbReference type="GO" id="GO:0008236">
    <property type="term" value="F:serine-type peptidase activity"/>
    <property type="evidence" value="ECO:0007669"/>
    <property type="project" value="UniProtKB-KW"/>
</dbReference>
<dbReference type="GO" id="GO:0006508">
    <property type="term" value="P:proteolysis"/>
    <property type="evidence" value="ECO:0007669"/>
    <property type="project" value="UniProtKB-KW"/>
</dbReference>
<feature type="domain" description="LD-carboxypeptidase N-terminal" evidence="7">
    <location>
        <begin position="18"/>
        <end position="135"/>
    </location>
</feature>
<name>A0A2T0UA89_9ACTN</name>
<organism evidence="9 10">
    <name type="scientific">Glycomyces artemisiae</name>
    <dbReference type="NCBI Taxonomy" id="1076443"/>
    <lineage>
        <taxon>Bacteria</taxon>
        <taxon>Bacillati</taxon>
        <taxon>Actinomycetota</taxon>
        <taxon>Actinomycetes</taxon>
        <taxon>Glycomycetales</taxon>
        <taxon>Glycomycetaceae</taxon>
        <taxon>Glycomyces</taxon>
    </lineage>
</organism>
<keyword evidence="10" id="KW-1185">Reference proteome</keyword>
<feature type="domain" description="LD-carboxypeptidase C-terminal" evidence="8">
    <location>
        <begin position="180"/>
        <end position="292"/>
    </location>
</feature>
<dbReference type="InterPro" id="IPR040921">
    <property type="entry name" value="Peptidase_S66C"/>
</dbReference>
<evidence type="ECO:0000256" key="6">
    <source>
        <dbReference type="PIRSR" id="PIRSR028757-1"/>
    </source>
</evidence>
<evidence type="ECO:0000259" key="7">
    <source>
        <dbReference type="Pfam" id="PF02016"/>
    </source>
</evidence>
<gene>
    <name evidence="9" type="ORF">B0I28_11450</name>
</gene>
<feature type="active site" description="Nucleophile" evidence="6">
    <location>
        <position position="115"/>
    </location>
</feature>
<evidence type="ECO:0000256" key="1">
    <source>
        <dbReference type="ARBA" id="ARBA00010233"/>
    </source>
</evidence>
<dbReference type="InterPro" id="IPR027461">
    <property type="entry name" value="Carboxypeptidase_A_C_sf"/>
</dbReference>
<feature type="active site" description="Charge relay system" evidence="6">
    <location>
        <position position="212"/>
    </location>
</feature>
<dbReference type="PIRSF" id="PIRSF028757">
    <property type="entry name" value="LD-carboxypeptidase"/>
    <property type="match status" value="1"/>
</dbReference>
<dbReference type="Gene3D" id="3.40.50.10740">
    <property type="entry name" value="Class I glutamine amidotransferase-like"/>
    <property type="match status" value="1"/>
</dbReference>
<dbReference type="Proteomes" id="UP000238176">
    <property type="component" value="Unassembled WGS sequence"/>
</dbReference>
<dbReference type="CDD" id="cd07025">
    <property type="entry name" value="Peptidase_S66"/>
    <property type="match status" value="1"/>
</dbReference>
<dbReference type="Pfam" id="PF02016">
    <property type="entry name" value="Peptidase_S66"/>
    <property type="match status" value="1"/>
</dbReference>
<keyword evidence="3" id="KW-0645">Protease</keyword>
<dbReference type="SUPFAM" id="SSF141986">
    <property type="entry name" value="LD-carboxypeptidase A C-terminal domain-like"/>
    <property type="match status" value="1"/>
</dbReference>